<sequence>MQRRDTVKNVLRVFLALVIVLGIFNIGILIYKENIEKVEYSSVQLDNFIEVNGYKINYKTYGDANSTDLPTIFLHGFNAAANNEWNHIAPYLDASKFYVFIDLPGLGLSERLTDDEKPTMDWQTNMLQKIFAELVPDKQVNLVTVSYSTTQGMLYLKEHADKINKFVAISPLFFNQGGGSFSALGNVPLGIGSGFTFLAMGGGFIGNFLYALGCEQANDFCPTQADIDTRNYNASIIGTTKTFEQYNQYFEEQELEDILRVNSDKITVIVGENDGYVTDISEQLNNLGVNQIYLIKNSGHVPHLSKSAQVAQLINNIYSNI</sequence>
<dbReference type="InterPro" id="IPR029058">
    <property type="entry name" value="AB_hydrolase_fold"/>
</dbReference>
<protein>
    <submittedName>
        <fullName evidence="3">Alpha/beta hydrolase</fullName>
    </submittedName>
</protein>
<accession>A0A5R8QET1</accession>
<name>A0A5R8QET1_9FIRM</name>
<evidence type="ECO:0000313" key="3">
    <source>
        <dbReference type="EMBL" id="TLG75452.1"/>
    </source>
</evidence>
<evidence type="ECO:0000256" key="1">
    <source>
        <dbReference type="SAM" id="Phobius"/>
    </source>
</evidence>
<feature type="transmembrane region" description="Helical" evidence="1">
    <location>
        <begin position="12"/>
        <end position="31"/>
    </location>
</feature>
<reference evidence="3 4" key="1">
    <citation type="submission" date="2019-05" db="EMBL/GenBank/DDBJ databases">
        <title>Culicoidintestinum kansasii gen. nov., sp. nov. from the gastrointestinal tract of the biting midge, Culicoides sonorensis.</title>
        <authorList>
            <person name="Neupane S."/>
            <person name="Ghosh A."/>
            <person name="Gunther S."/>
            <person name="Martin K."/>
            <person name="Zurek L."/>
        </authorList>
    </citation>
    <scope>NUCLEOTIDE SEQUENCE [LARGE SCALE GENOMIC DNA]</scope>
    <source>
        <strain evidence="3 4">CS-1</strain>
    </source>
</reference>
<dbReference type="OrthoDB" id="9773293at2"/>
<keyword evidence="4" id="KW-1185">Reference proteome</keyword>
<proteinExistence type="predicted"/>
<evidence type="ECO:0000259" key="2">
    <source>
        <dbReference type="Pfam" id="PF00561"/>
    </source>
</evidence>
<keyword evidence="3" id="KW-0378">Hydrolase</keyword>
<organism evidence="3 4">
    <name type="scientific">Culicoidibacter larvae</name>
    <dbReference type="NCBI Taxonomy" id="2579976"/>
    <lineage>
        <taxon>Bacteria</taxon>
        <taxon>Bacillati</taxon>
        <taxon>Bacillota</taxon>
        <taxon>Culicoidibacteria</taxon>
        <taxon>Culicoidibacterales</taxon>
        <taxon>Culicoidibacteraceae</taxon>
        <taxon>Culicoidibacter</taxon>
    </lineage>
</organism>
<dbReference type="GO" id="GO:0016020">
    <property type="term" value="C:membrane"/>
    <property type="evidence" value="ECO:0007669"/>
    <property type="project" value="TreeGrafter"/>
</dbReference>
<dbReference type="PANTHER" id="PTHR43798:SF33">
    <property type="entry name" value="HYDROLASE, PUTATIVE (AFU_ORTHOLOGUE AFUA_2G14860)-RELATED"/>
    <property type="match status" value="1"/>
</dbReference>
<gene>
    <name evidence="3" type="ORF">FEZ08_05235</name>
</gene>
<dbReference type="EMBL" id="VBWP01000003">
    <property type="protein sequence ID" value="TLG75452.1"/>
    <property type="molecule type" value="Genomic_DNA"/>
</dbReference>
<keyword evidence="1" id="KW-1133">Transmembrane helix</keyword>
<dbReference type="GO" id="GO:0016787">
    <property type="term" value="F:hydrolase activity"/>
    <property type="evidence" value="ECO:0007669"/>
    <property type="project" value="UniProtKB-KW"/>
</dbReference>
<dbReference type="InParanoid" id="A0A5R8QET1"/>
<dbReference type="PANTHER" id="PTHR43798">
    <property type="entry name" value="MONOACYLGLYCEROL LIPASE"/>
    <property type="match status" value="1"/>
</dbReference>
<keyword evidence="1" id="KW-0472">Membrane</keyword>
<evidence type="ECO:0000313" key="4">
    <source>
        <dbReference type="Proteomes" id="UP000306912"/>
    </source>
</evidence>
<dbReference type="Proteomes" id="UP000306912">
    <property type="component" value="Unassembled WGS sequence"/>
</dbReference>
<feature type="domain" description="AB hydrolase-1" evidence="2">
    <location>
        <begin position="72"/>
        <end position="171"/>
    </location>
</feature>
<comment type="caution">
    <text evidence="3">The sequence shown here is derived from an EMBL/GenBank/DDBJ whole genome shotgun (WGS) entry which is preliminary data.</text>
</comment>
<dbReference type="InterPro" id="IPR000073">
    <property type="entry name" value="AB_hydrolase_1"/>
</dbReference>
<dbReference type="SUPFAM" id="SSF53474">
    <property type="entry name" value="alpha/beta-Hydrolases"/>
    <property type="match status" value="1"/>
</dbReference>
<dbReference type="AlphaFoldDB" id="A0A5R8QET1"/>
<dbReference type="Pfam" id="PF00561">
    <property type="entry name" value="Abhydrolase_1"/>
    <property type="match status" value="1"/>
</dbReference>
<keyword evidence="1" id="KW-0812">Transmembrane</keyword>
<dbReference type="InterPro" id="IPR050266">
    <property type="entry name" value="AB_hydrolase_sf"/>
</dbReference>
<dbReference type="Gene3D" id="3.40.50.1820">
    <property type="entry name" value="alpha/beta hydrolase"/>
    <property type="match status" value="1"/>
</dbReference>